<gene>
    <name evidence="10" type="ORF">U9M48_001083</name>
</gene>
<dbReference type="Proteomes" id="UP001341281">
    <property type="component" value="Chromosome 01"/>
</dbReference>
<dbReference type="InterPro" id="IPR001878">
    <property type="entry name" value="Znf_CCHC"/>
</dbReference>
<keyword evidence="5" id="KW-0862">Zinc</keyword>
<dbReference type="SMART" id="SM00343">
    <property type="entry name" value="ZnF_C2HC"/>
    <property type="match status" value="2"/>
</dbReference>
<dbReference type="Pfam" id="PF25597">
    <property type="entry name" value="SH3_retrovirus"/>
    <property type="match status" value="1"/>
</dbReference>
<dbReference type="GO" id="GO:0003676">
    <property type="term" value="F:nucleic acid binding"/>
    <property type="evidence" value="ECO:0007669"/>
    <property type="project" value="InterPro"/>
</dbReference>
<dbReference type="InterPro" id="IPR012337">
    <property type="entry name" value="RNaseH-like_sf"/>
</dbReference>
<dbReference type="InterPro" id="IPR001584">
    <property type="entry name" value="Integrase_cat-core"/>
</dbReference>
<dbReference type="SUPFAM" id="SSF53098">
    <property type="entry name" value="Ribonuclease H-like"/>
    <property type="match status" value="1"/>
</dbReference>
<feature type="domain" description="CCHC-type" evidence="8">
    <location>
        <begin position="284"/>
        <end position="300"/>
    </location>
</feature>
<feature type="coiled-coil region" evidence="6">
    <location>
        <begin position="493"/>
        <end position="527"/>
    </location>
</feature>
<dbReference type="InterPro" id="IPR036875">
    <property type="entry name" value="Znf_CCHC_sf"/>
</dbReference>
<keyword evidence="1" id="KW-0645">Protease</keyword>
<keyword evidence="2" id="KW-0479">Metal-binding</keyword>
<evidence type="ECO:0000256" key="4">
    <source>
        <dbReference type="ARBA" id="ARBA00022801"/>
    </source>
</evidence>
<dbReference type="PANTHER" id="PTHR42648">
    <property type="entry name" value="TRANSPOSASE, PUTATIVE-RELATED"/>
    <property type="match status" value="1"/>
</dbReference>
<evidence type="ECO:0000256" key="3">
    <source>
        <dbReference type="ARBA" id="ARBA00022750"/>
    </source>
</evidence>
<dbReference type="InterPro" id="IPR025724">
    <property type="entry name" value="GAG-pre-integrase_dom"/>
</dbReference>
<dbReference type="InterPro" id="IPR057670">
    <property type="entry name" value="SH3_retrovirus"/>
</dbReference>
<dbReference type="InterPro" id="IPR043502">
    <property type="entry name" value="DNA/RNA_pol_sf"/>
</dbReference>
<dbReference type="Pfam" id="PF14223">
    <property type="entry name" value="Retrotran_gag_2"/>
    <property type="match status" value="1"/>
</dbReference>
<dbReference type="SUPFAM" id="SSF57756">
    <property type="entry name" value="Retrovirus zinc finger-like domains"/>
    <property type="match status" value="1"/>
</dbReference>
<feature type="compositionally biased region" description="Acidic residues" evidence="7">
    <location>
        <begin position="227"/>
        <end position="243"/>
    </location>
</feature>
<evidence type="ECO:0000256" key="5">
    <source>
        <dbReference type="PROSITE-ProRule" id="PRU00047"/>
    </source>
</evidence>
<dbReference type="GO" id="GO:0008270">
    <property type="term" value="F:zinc ion binding"/>
    <property type="evidence" value="ECO:0007669"/>
    <property type="project" value="UniProtKB-KW"/>
</dbReference>
<dbReference type="GO" id="GO:0006508">
    <property type="term" value="P:proteolysis"/>
    <property type="evidence" value="ECO:0007669"/>
    <property type="project" value="UniProtKB-KW"/>
</dbReference>
<feature type="region of interest" description="Disordered" evidence="7">
    <location>
        <begin position="1158"/>
        <end position="1251"/>
    </location>
</feature>
<dbReference type="Pfam" id="PF00665">
    <property type="entry name" value="rve"/>
    <property type="match status" value="1"/>
</dbReference>
<feature type="coiled-coil region" evidence="6">
    <location>
        <begin position="426"/>
        <end position="460"/>
    </location>
</feature>
<evidence type="ECO:0000259" key="9">
    <source>
        <dbReference type="PROSITE" id="PS50994"/>
    </source>
</evidence>
<evidence type="ECO:0000259" key="8">
    <source>
        <dbReference type="PROSITE" id="PS50158"/>
    </source>
</evidence>
<dbReference type="SUPFAM" id="SSF56672">
    <property type="entry name" value="DNA/RNA polymerases"/>
    <property type="match status" value="1"/>
</dbReference>
<dbReference type="InterPro" id="IPR054722">
    <property type="entry name" value="PolX-like_BBD"/>
</dbReference>
<dbReference type="Pfam" id="PF00098">
    <property type="entry name" value="zf-CCHC"/>
    <property type="match status" value="1"/>
</dbReference>
<evidence type="ECO:0000313" key="10">
    <source>
        <dbReference type="EMBL" id="WVZ49754.1"/>
    </source>
</evidence>
<dbReference type="Pfam" id="PF13976">
    <property type="entry name" value="gag_pre-integrs"/>
    <property type="match status" value="1"/>
</dbReference>
<dbReference type="PROSITE" id="PS50158">
    <property type="entry name" value="ZF_CCHC"/>
    <property type="match status" value="1"/>
</dbReference>
<feature type="compositionally biased region" description="Basic residues" evidence="7">
    <location>
        <begin position="207"/>
        <end position="216"/>
    </location>
</feature>
<feature type="compositionally biased region" description="Acidic residues" evidence="7">
    <location>
        <begin position="357"/>
        <end position="371"/>
    </location>
</feature>
<evidence type="ECO:0000256" key="6">
    <source>
        <dbReference type="SAM" id="Coils"/>
    </source>
</evidence>
<feature type="region of interest" description="Disordered" evidence="7">
    <location>
        <begin position="194"/>
        <end position="243"/>
    </location>
</feature>
<reference evidence="10 11" key="1">
    <citation type="submission" date="2024-02" db="EMBL/GenBank/DDBJ databases">
        <title>High-quality chromosome-scale genome assembly of Pensacola bahiagrass (Paspalum notatum Flugge var. saurae).</title>
        <authorList>
            <person name="Vega J.M."/>
            <person name="Podio M."/>
            <person name="Orjuela J."/>
            <person name="Siena L.A."/>
            <person name="Pessino S.C."/>
            <person name="Combes M.C."/>
            <person name="Mariac C."/>
            <person name="Albertini E."/>
            <person name="Pupilli F."/>
            <person name="Ortiz J.P.A."/>
            <person name="Leblanc O."/>
        </authorList>
    </citation>
    <scope>NUCLEOTIDE SEQUENCE [LARGE SCALE GENOMIC DNA]</scope>
    <source>
        <strain evidence="10">R1</strain>
        <tissue evidence="10">Leaf</tissue>
    </source>
</reference>
<proteinExistence type="predicted"/>
<dbReference type="InterPro" id="IPR039537">
    <property type="entry name" value="Retrotran_Ty1/copia-like"/>
</dbReference>
<dbReference type="Gene3D" id="3.30.420.10">
    <property type="entry name" value="Ribonuclease H-like superfamily/Ribonuclease H"/>
    <property type="match status" value="1"/>
</dbReference>
<accession>A0AAQ3PFH4</accession>
<dbReference type="GO" id="GO:0004190">
    <property type="term" value="F:aspartic-type endopeptidase activity"/>
    <property type="evidence" value="ECO:0007669"/>
    <property type="project" value="UniProtKB-KW"/>
</dbReference>
<dbReference type="InterPro" id="IPR013103">
    <property type="entry name" value="RVT_2"/>
</dbReference>
<evidence type="ECO:0000256" key="1">
    <source>
        <dbReference type="ARBA" id="ARBA00022670"/>
    </source>
</evidence>
<dbReference type="PANTHER" id="PTHR42648:SF21">
    <property type="entry name" value="CYSTEINE-RICH RLK (RECEPTOR-LIKE PROTEIN KINASE) 8"/>
    <property type="match status" value="1"/>
</dbReference>
<dbReference type="GO" id="GO:0015074">
    <property type="term" value="P:DNA integration"/>
    <property type="evidence" value="ECO:0007669"/>
    <property type="project" value="InterPro"/>
</dbReference>
<protein>
    <recommendedName>
        <fullName evidence="12">Gag-pol polyprotein</fullName>
    </recommendedName>
</protein>
<dbReference type="PROSITE" id="PS50994">
    <property type="entry name" value="INTEGRASE"/>
    <property type="match status" value="1"/>
</dbReference>
<keyword evidence="11" id="KW-1185">Reference proteome</keyword>
<keyword evidence="6" id="KW-0175">Coiled coil</keyword>
<feature type="domain" description="Integrase catalytic" evidence="9">
    <location>
        <begin position="889"/>
        <end position="1065"/>
    </location>
</feature>
<evidence type="ECO:0000256" key="7">
    <source>
        <dbReference type="SAM" id="MobiDB-lite"/>
    </source>
</evidence>
<keyword evidence="4" id="KW-0378">Hydrolase</keyword>
<dbReference type="Pfam" id="PF22936">
    <property type="entry name" value="Pol_BBD"/>
    <property type="match status" value="1"/>
</dbReference>
<evidence type="ECO:0008006" key="12">
    <source>
        <dbReference type="Google" id="ProtNLM"/>
    </source>
</evidence>
<keyword evidence="3" id="KW-0064">Aspartyl protease</keyword>
<evidence type="ECO:0000256" key="2">
    <source>
        <dbReference type="ARBA" id="ARBA00022723"/>
    </source>
</evidence>
<evidence type="ECO:0000313" key="11">
    <source>
        <dbReference type="Proteomes" id="UP001341281"/>
    </source>
</evidence>
<feature type="region of interest" description="Disordered" evidence="7">
    <location>
        <begin position="293"/>
        <end position="371"/>
    </location>
</feature>
<dbReference type="InterPro" id="IPR036397">
    <property type="entry name" value="RNaseH_sf"/>
</dbReference>
<dbReference type="Gene3D" id="4.10.60.10">
    <property type="entry name" value="Zinc finger, CCHC-type"/>
    <property type="match status" value="1"/>
</dbReference>
<sequence length="1656" mass="187950">MSKMGGSVPYFEGNNFSYWKARIRAYLESIAPEVWEATEHGFVAPHTNDQIKWNARARNAIFESISQEVFARVSSKLNACDIWAELVEIHEGTTKVREQKYHVLKAKYDDFKMHSYENCNSMYSRLNVIIEDINALDVCKLDKGTINRKILRILIKPKYNIINTMLQKENLDTLEVSEVVSQIRAHEMGVLGITEESSPSKTVALKAKTKKPHTPKKVMPPPPSSSSEEEQEEQDDDSSGNEDDAELALMMKKFNRLHAKINKKGFNFDSKRKAFRPRRDDKKKCYNCGENGHISYECPKPDKRKGKIKKDESDDEEEEKPKRKPFYKKKNESKTKLFPKRKKGPQRSFMCETNEWVTDEETSEGSSDDDDFVGLAISTKGPTLSPPPMCLMAKGSKVREIEVDDSDDELSPDELASLIDEYVSVIKREKGNVKHLESTLAKLEESHHDLLEKHNALLKEQVKTKAYVKQIEEGNSTLKKLHIDLEASHNSLLAKHEDLVKINEEKYKRLVQEHRDLTHKYQELEIAYEIIDSSLEHSTTSHVVKVNVSTSCEDLAPGPLATNDLPKCEGERVKELEAQIEGLKSGLAKLNRGQYIHQEILFHNLRNYEGRGLGSYPEPPKVDDTPSPEVKDSFIKGVGSYCNYCMITGHHSRECPIPNRPPPKLPSNYKSMYDNNIYLLSKVNGKVKAKFIGKDIKNKKGKLPKQLWVPKVLVTHVQGPKLAWVNYKAGGKHWVLDSGCTQHMTGNDGMFTSLEDPGDKEQVTFGDNSKGKVIGLGKIAISNDLSISNVLFVKSLSFNLLSIAQLCDLGLTVRHGHLYLVDFSEMKTSSTTCLFSKSSLGWLWHRRIAHIGMSQLKKVVKKWMVIGVKDVTFEKDKLCSACQAGKQVASHHPMKTCVSTSKALQLLHMDLFGPTTYESIGGNLYCLVIVDDFTRYTWTLFLGDKSETPDKFKIFAKRAQREFGLNIVKVRSDNGSEFKNYKVDDWCDEEGIKHEFSATYTPQQNGVVERKNKTLITLARAMLDDYGTSEDFWAEAINTACHASNRVYLHRLLGKTPYELLIGRKPNISYFRVFGCKCFIYKKKRLGKFEKRCDVGFFVGYASNSKAYRVLVNQTTGMIEETCDVEFDETNGSQGEMFSHDDVDDEPLRDAMKNMTVGDVKPEEVHEDNDQGGGNSPSRLSTSMSPHVDENEEREIEQGGVDEVPDNRDQGVPQASNDESSPPMAPRRPLVRHGRISKDHPIDQVIGSPSRGVRTRSRNLVSFCEHYSFVSCVEPTCVEEALADPDWIIAMQEELNNFARNEVWVLEERPKNKNIIGTKWVFRNKQDEHGVVVRNKARLVAKGFAQVEGLDFGETFTPVARLEAIRILLAYSSHHKIKLYQMDVKSAFLNGFINELVYVDQPPGFEDPRKPNHVYRLHKALYGLKQAPRAWYERLRDFLIMQGFKIGKVDMTPFTKDVNGDLFICQIYVDDIIFGCTNEKLSHEFGDMMSREFEMSMIGGELNFFLGFQIKQVKGGIFIHQEKYCRDLLKKFKMGDCKPISTPMSTNEHLDADVDGKPVDQSTYRSMIGSLLYLTASRPDIMFSVCLCARFQAAPKESHLTAVKRILRYLKHTPSIGLWYPEGAKLELLGYSDSDFAGYRVDRKSTSGGAICLGDP</sequence>
<dbReference type="EMBL" id="CP144745">
    <property type="protein sequence ID" value="WVZ49754.1"/>
    <property type="molecule type" value="Genomic_DNA"/>
</dbReference>
<name>A0AAQ3PFH4_PASNO</name>
<keyword evidence="5" id="KW-0863">Zinc-finger</keyword>
<dbReference type="Pfam" id="PF07727">
    <property type="entry name" value="RVT_2"/>
    <property type="match status" value="1"/>
</dbReference>
<organism evidence="10 11">
    <name type="scientific">Paspalum notatum var. saurae</name>
    <dbReference type="NCBI Taxonomy" id="547442"/>
    <lineage>
        <taxon>Eukaryota</taxon>
        <taxon>Viridiplantae</taxon>
        <taxon>Streptophyta</taxon>
        <taxon>Embryophyta</taxon>
        <taxon>Tracheophyta</taxon>
        <taxon>Spermatophyta</taxon>
        <taxon>Magnoliopsida</taxon>
        <taxon>Liliopsida</taxon>
        <taxon>Poales</taxon>
        <taxon>Poaceae</taxon>
        <taxon>PACMAD clade</taxon>
        <taxon>Panicoideae</taxon>
        <taxon>Andropogonodae</taxon>
        <taxon>Paspaleae</taxon>
        <taxon>Paspalinae</taxon>
        <taxon>Paspalum</taxon>
    </lineage>
</organism>
<feature type="compositionally biased region" description="Polar residues" evidence="7">
    <location>
        <begin position="1176"/>
        <end position="1185"/>
    </location>
</feature>